<evidence type="ECO:0000313" key="4">
    <source>
        <dbReference type="Proteomes" id="UP000641741"/>
    </source>
</evidence>
<accession>A0ABR7GLF3</accession>
<protein>
    <recommendedName>
        <fullName evidence="5">RsgI N-terminal anti-sigma domain-containing protein</fullName>
    </recommendedName>
</protein>
<evidence type="ECO:0000256" key="1">
    <source>
        <dbReference type="SAM" id="MobiDB-lite"/>
    </source>
</evidence>
<keyword evidence="2" id="KW-1133">Transmembrane helix</keyword>
<evidence type="ECO:0000313" key="3">
    <source>
        <dbReference type="EMBL" id="MBC5695140.1"/>
    </source>
</evidence>
<feature type="compositionally biased region" description="Basic and acidic residues" evidence="1">
    <location>
        <begin position="143"/>
        <end position="170"/>
    </location>
</feature>
<keyword evidence="4" id="KW-1185">Reference proteome</keyword>
<gene>
    <name evidence="3" type="ORF">H8S02_04160</name>
</gene>
<keyword evidence="2" id="KW-0812">Transmembrane</keyword>
<sequence>MRAVVTEIRETSAAVLCEDGQIRLIPAQNFHKGQEITLSAGRRRIRRPLMWAACVAVLCAMATTSVYAVCEPYSSVTVDGEESVEYTLNRFDWVIGTRVSGEKPPKGESVPPFTHARDAVRQAVEREYANGQENVSITVSSHDSGRAEGLREMLEKPGDGHGDDGAERPALRIRTAPPASEKTGDM</sequence>
<feature type="transmembrane region" description="Helical" evidence="2">
    <location>
        <begin position="49"/>
        <end position="69"/>
    </location>
</feature>
<name>A0ABR7GLF3_9FIRM</name>
<organism evidence="3 4">
    <name type="scientific">Agathobaculum hominis</name>
    <dbReference type="NCBI Taxonomy" id="2763014"/>
    <lineage>
        <taxon>Bacteria</taxon>
        <taxon>Bacillati</taxon>
        <taxon>Bacillota</taxon>
        <taxon>Clostridia</taxon>
        <taxon>Eubacteriales</taxon>
        <taxon>Butyricicoccaceae</taxon>
        <taxon>Agathobaculum</taxon>
    </lineage>
</organism>
<proteinExistence type="predicted"/>
<evidence type="ECO:0008006" key="5">
    <source>
        <dbReference type="Google" id="ProtNLM"/>
    </source>
</evidence>
<comment type="caution">
    <text evidence="3">The sequence shown here is derived from an EMBL/GenBank/DDBJ whole genome shotgun (WGS) entry which is preliminary data.</text>
</comment>
<evidence type="ECO:0000256" key="2">
    <source>
        <dbReference type="SAM" id="Phobius"/>
    </source>
</evidence>
<dbReference type="EMBL" id="JACOPK010000003">
    <property type="protein sequence ID" value="MBC5695140.1"/>
    <property type="molecule type" value="Genomic_DNA"/>
</dbReference>
<dbReference type="Proteomes" id="UP000641741">
    <property type="component" value="Unassembled WGS sequence"/>
</dbReference>
<keyword evidence="2" id="KW-0472">Membrane</keyword>
<feature type="region of interest" description="Disordered" evidence="1">
    <location>
        <begin position="130"/>
        <end position="186"/>
    </location>
</feature>
<reference evidence="3 4" key="1">
    <citation type="submission" date="2020-08" db="EMBL/GenBank/DDBJ databases">
        <title>Genome public.</title>
        <authorList>
            <person name="Liu C."/>
            <person name="Sun Q."/>
        </authorList>
    </citation>
    <scope>NUCLEOTIDE SEQUENCE [LARGE SCALE GENOMIC DNA]</scope>
    <source>
        <strain evidence="3 4">M2</strain>
    </source>
</reference>
<dbReference type="RefSeq" id="WP_186969434.1">
    <property type="nucleotide sequence ID" value="NZ_JACOPK010000003.1"/>
</dbReference>
<feature type="compositionally biased region" description="Polar residues" evidence="1">
    <location>
        <begin position="131"/>
        <end position="142"/>
    </location>
</feature>